<keyword evidence="6 7" id="KW-0414">Isoprene biosynthesis</keyword>
<dbReference type="NCBIfam" id="TIGR00453">
    <property type="entry name" value="ispD"/>
    <property type="match status" value="1"/>
</dbReference>
<dbReference type="Pfam" id="PF01128">
    <property type="entry name" value="IspD"/>
    <property type="match status" value="1"/>
</dbReference>
<dbReference type="GO" id="GO:0050518">
    <property type="term" value="F:2-C-methyl-D-erythritol 4-phosphate cytidylyltransferase activity"/>
    <property type="evidence" value="ECO:0007669"/>
    <property type="project" value="UniProtKB-UniRule"/>
</dbReference>
<dbReference type="EMBL" id="JABAFD010000020">
    <property type="protein sequence ID" value="NME11185.1"/>
    <property type="molecule type" value="Genomic_DNA"/>
</dbReference>
<proteinExistence type="inferred from homology"/>
<dbReference type="EC" id="2.7.7.60" evidence="7"/>
<feature type="site" description="Positions MEP for the nucleophilic attack" evidence="7">
    <location>
        <position position="209"/>
    </location>
</feature>
<evidence type="ECO:0000256" key="7">
    <source>
        <dbReference type="HAMAP-Rule" id="MF_00108"/>
    </source>
</evidence>
<dbReference type="InterPro" id="IPR034683">
    <property type="entry name" value="IspD/TarI"/>
</dbReference>
<sequence length="226" mass="25778">MNGVVIVAAGTGSRMKKDINKQFIKLKNKEIVAHTIEKFYNSENIDDIVVVIREDEEEYFNKNIKEKYGFTNIKVAHGGNERQDSVFNGIKMLKKECDVVLIHDGARPFVTDDIIKKSINKANEHNAIVVGVKVKDTIKVVSDNGNIVDTPNRSYLWAVQTPQVFKYDIITKAYEDAYNNNYYGTDDAMLVERIGYNVKMIEGSYNNIKITTQEDLEFGEQILKNI</sequence>
<evidence type="ECO:0000256" key="1">
    <source>
        <dbReference type="ARBA" id="ARBA00001282"/>
    </source>
</evidence>
<dbReference type="InterPro" id="IPR018294">
    <property type="entry name" value="ISPD_synthase_CS"/>
</dbReference>
<dbReference type="CDD" id="cd02516">
    <property type="entry name" value="CDP-ME_synthetase"/>
    <property type="match status" value="1"/>
</dbReference>
<feature type="site" description="Positions MEP for the nucleophilic attack" evidence="7">
    <location>
        <position position="153"/>
    </location>
</feature>
<comment type="catalytic activity">
    <reaction evidence="1 7">
        <text>2-C-methyl-D-erythritol 4-phosphate + CTP + H(+) = 4-CDP-2-C-methyl-D-erythritol + diphosphate</text>
        <dbReference type="Rhea" id="RHEA:13429"/>
        <dbReference type="ChEBI" id="CHEBI:15378"/>
        <dbReference type="ChEBI" id="CHEBI:33019"/>
        <dbReference type="ChEBI" id="CHEBI:37563"/>
        <dbReference type="ChEBI" id="CHEBI:57823"/>
        <dbReference type="ChEBI" id="CHEBI:58262"/>
        <dbReference type="EC" id="2.7.7.60"/>
    </reaction>
</comment>
<organism evidence="9 10">
    <name type="scientific">Paraclostridium bifermentans</name>
    <name type="common">Clostridium bifermentans</name>
    <dbReference type="NCBI Taxonomy" id="1490"/>
    <lineage>
        <taxon>Bacteria</taxon>
        <taxon>Bacillati</taxon>
        <taxon>Bacillota</taxon>
        <taxon>Clostridia</taxon>
        <taxon>Peptostreptococcales</taxon>
        <taxon>Peptostreptococcaceae</taxon>
        <taxon>Paraclostridium</taxon>
    </lineage>
</organism>
<dbReference type="UniPathway" id="UPA00056">
    <property type="reaction ID" value="UER00093"/>
</dbReference>
<name>A0A5P3XFV4_PARBF</name>
<dbReference type="EMBL" id="CP032452">
    <property type="protein sequence ID" value="QEZ69238.1"/>
    <property type="molecule type" value="Genomic_DNA"/>
</dbReference>
<feature type="site" description="Transition state stabilizer" evidence="7">
    <location>
        <position position="21"/>
    </location>
</feature>
<evidence type="ECO:0000256" key="4">
    <source>
        <dbReference type="ARBA" id="ARBA00022679"/>
    </source>
</evidence>
<dbReference type="HAMAP" id="MF_00108">
    <property type="entry name" value="IspD"/>
    <property type="match status" value="1"/>
</dbReference>
<comment type="similarity">
    <text evidence="3 7">Belongs to the IspD/TarI cytidylyltransferase family. IspD subfamily.</text>
</comment>
<comment type="function">
    <text evidence="7">Catalyzes the formation of 4-diphosphocytidyl-2-C-methyl-D-erythritol from CTP and 2-C-methyl-D-erythritol 4-phosphate (MEP).</text>
</comment>
<dbReference type="GO" id="GO:0019288">
    <property type="term" value="P:isopentenyl diphosphate biosynthetic process, methylerythritol 4-phosphate pathway"/>
    <property type="evidence" value="ECO:0007669"/>
    <property type="project" value="UniProtKB-UniRule"/>
</dbReference>
<dbReference type="Proteomes" id="UP000573963">
    <property type="component" value="Unassembled WGS sequence"/>
</dbReference>
<gene>
    <name evidence="7 9" type="primary">ispD</name>
    <name evidence="9" type="ORF">D4A35_10020</name>
    <name evidence="8" type="ORF">HF875_16750</name>
</gene>
<dbReference type="Proteomes" id="UP000326961">
    <property type="component" value="Chromosome"/>
</dbReference>
<dbReference type="PANTHER" id="PTHR32125">
    <property type="entry name" value="2-C-METHYL-D-ERYTHRITOL 4-PHOSPHATE CYTIDYLYLTRANSFERASE, CHLOROPLASTIC"/>
    <property type="match status" value="1"/>
</dbReference>
<dbReference type="PANTHER" id="PTHR32125:SF4">
    <property type="entry name" value="2-C-METHYL-D-ERYTHRITOL 4-PHOSPHATE CYTIDYLYLTRANSFERASE, CHLOROPLASTIC"/>
    <property type="match status" value="1"/>
</dbReference>
<dbReference type="Gene3D" id="3.90.550.10">
    <property type="entry name" value="Spore Coat Polysaccharide Biosynthesis Protein SpsA, Chain A"/>
    <property type="match status" value="1"/>
</dbReference>
<dbReference type="RefSeq" id="WP_150886784.1">
    <property type="nucleotide sequence ID" value="NZ_CP032452.1"/>
</dbReference>
<comment type="pathway">
    <text evidence="2 7">Isoprenoid biosynthesis; isopentenyl diphosphate biosynthesis via DXP pathway; isopentenyl diphosphate from 1-deoxy-D-xylulose 5-phosphate: step 2/6.</text>
</comment>
<dbReference type="PROSITE" id="PS01295">
    <property type="entry name" value="ISPD"/>
    <property type="match status" value="1"/>
</dbReference>
<evidence type="ECO:0000256" key="2">
    <source>
        <dbReference type="ARBA" id="ARBA00004787"/>
    </source>
</evidence>
<dbReference type="SUPFAM" id="SSF53448">
    <property type="entry name" value="Nucleotide-diphospho-sugar transferases"/>
    <property type="match status" value="1"/>
</dbReference>
<feature type="site" description="Transition state stabilizer" evidence="7">
    <location>
        <position position="14"/>
    </location>
</feature>
<evidence type="ECO:0000256" key="3">
    <source>
        <dbReference type="ARBA" id="ARBA00009789"/>
    </source>
</evidence>
<reference evidence="8 11" key="2">
    <citation type="submission" date="2020-04" db="EMBL/GenBank/DDBJ databases">
        <authorList>
            <person name="Hitch T.C.A."/>
            <person name="Wylensek D."/>
            <person name="Clavel T."/>
        </authorList>
    </citation>
    <scope>NUCLEOTIDE SEQUENCE [LARGE SCALE GENOMIC DNA]</scope>
    <source>
        <strain evidence="8 11">Med78_4-601-WT-2</strain>
    </source>
</reference>
<evidence type="ECO:0000313" key="11">
    <source>
        <dbReference type="Proteomes" id="UP000573963"/>
    </source>
</evidence>
<evidence type="ECO:0000313" key="9">
    <source>
        <dbReference type="EMBL" id="QEZ69238.1"/>
    </source>
</evidence>
<dbReference type="InterPro" id="IPR029044">
    <property type="entry name" value="Nucleotide-diphossugar_trans"/>
</dbReference>
<dbReference type="InterPro" id="IPR001228">
    <property type="entry name" value="IspD"/>
</dbReference>
<dbReference type="InterPro" id="IPR050088">
    <property type="entry name" value="IspD/TarI_cytidylyltransf_bact"/>
</dbReference>
<keyword evidence="4 7" id="KW-0808">Transferase</keyword>
<evidence type="ECO:0000256" key="6">
    <source>
        <dbReference type="ARBA" id="ARBA00023229"/>
    </source>
</evidence>
<protein>
    <recommendedName>
        <fullName evidence="7">2-C-methyl-D-erythritol 4-phosphate cytidylyltransferase</fullName>
        <ecNumber evidence="7">2.7.7.60</ecNumber>
    </recommendedName>
    <alternativeName>
        <fullName evidence="7">4-diphosphocytidyl-2C-methyl-D-erythritol synthase</fullName>
    </alternativeName>
    <alternativeName>
        <fullName evidence="7">MEP cytidylyltransferase</fullName>
        <shortName evidence="7">MCT</shortName>
    </alternativeName>
</protein>
<evidence type="ECO:0000313" key="8">
    <source>
        <dbReference type="EMBL" id="NME11185.1"/>
    </source>
</evidence>
<evidence type="ECO:0000313" key="10">
    <source>
        <dbReference type="Proteomes" id="UP000326961"/>
    </source>
</evidence>
<dbReference type="FunFam" id="3.90.550.10:FF:000003">
    <property type="entry name" value="2-C-methyl-D-erythritol 4-phosphate cytidylyltransferase"/>
    <property type="match status" value="1"/>
</dbReference>
<keyword evidence="5 7" id="KW-0548">Nucleotidyltransferase</keyword>
<reference evidence="9 10" key="1">
    <citation type="submission" date="2018-09" db="EMBL/GenBank/DDBJ databases">
        <title>A clostridial neurotoxin that targets Anopheles mosquitoes.</title>
        <authorList>
            <person name="Contreras E."/>
            <person name="Masuyer G."/>
            <person name="Qureshi N."/>
            <person name="Chawla S."/>
            <person name="Lim H.L."/>
            <person name="Chen J."/>
            <person name="Stenmark P."/>
            <person name="Gill S."/>
        </authorList>
    </citation>
    <scope>NUCLEOTIDE SEQUENCE [LARGE SCALE GENOMIC DNA]</scope>
    <source>
        <strain evidence="9 10">Cbm</strain>
    </source>
</reference>
<dbReference type="AlphaFoldDB" id="A0A5P3XFV4"/>
<accession>A0A5P3XFV4</accession>
<evidence type="ECO:0000256" key="5">
    <source>
        <dbReference type="ARBA" id="ARBA00022695"/>
    </source>
</evidence>